<evidence type="ECO:0000259" key="18">
    <source>
        <dbReference type="Pfam" id="PF00912"/>
    </source>
</evidence>
<comment type="subcellular location">
    <subcellularLocation>
        <location evidence="1">Cell membrane</location>
    </subcellularLocation>
</comment>
<dbReference type="NCBIfam" id="TIGR02074">
    <property type="entry name" value="PBP_1a_fam"/>
    <property type="match status" value="1"/>
</dbReference>
<keyword evidence="4" id="KW-1003">Cell membrane</keyword>
<dbReference type="PANTHER" id="PTHR32282">
    <property type="entry name" value="BINDING PROTEIN TRANSPEPTIDASE, PUTATIVE-RELATED"/>
    <property type="match status" value="1"/>
</dbReference>
<dbReference type="EMBL" id="MHMY01000002">
    <property type="protein sequence ID" value="OGZ36010.1"/>
    <property type="molecule type" value="Genomic_DNA"/>
</dbReference>
<evidence type="ECO:0000256" key="13">
    <source>
        <dbReference type="ARBA" id="ARBA00023268"/>
    </source>
</evidence>
<dbReference type="Proteomes" id="UP000176974">
    <property type="component" value="Unassembled WGS sequence"/>
</dbReference>
<dbReference type="InterPro" id="IPR050396">
    <property type="entry name" value="Glycosyltr_51/Transpeptidase"/>
</dbReference>
<evidence type="ECO:0000256" key="3">
    <source>
        <dbReference type="ARBA" id="ARBA00007739"/>
    </source>
</evidence>
<dbReference type="Gene3D" id="3.40.710.10">
    <property type="entry name" value="DD-peptidase/beta-lactamase superfamily"/>
    <property type="match status" value="1"/>
</dbReference>
<keyword evidence="7" id="KW-0328">Glycosyltransferase</keyword>
<evidence type="ECO:0000256" key="2">
    <source>
        <dbReference type="ARBA" id="ARBA00007090"/>
    </source>
</evidence>
<dbReference type="Gene3D" id="2.60.40.10">
    <property type="entry name" value="Immunoglobulins"/>
    <property type="match status" value="1"/>
</dbReference>
<evidence type="ECO:0000256" key="1">
    <source>
        <dbReference type="ARBA" id="ARBA00004236"/>
    </source>
</evidence>
<comment type="catalytic activity">
    <reaction evidence="15">
        <text>Preferential cleavage: (Ac)2-L-Lys-D-Ala-|-D-Ala. Also transpeptidation of peptidyl-alanyl moieties that are N-acyl substituents of D-alanine.</text>
        <dbReference type="EC" id="3.4.16.4"/>
    </reaction>
</comment>
<dbReference type="GO" id="GO:0008360">
    <property type="term" value="P:regulation of cell shape"/>
    <property type="evidence" value="ECO:0007669"/>
    <property type="project" value="UniProtKB-KW"/>
</dbReference>
<dbReference type="GO" id="GO:0009252">
    <property type="term" value="P:peptidoglycan biosynthetic process"/>
    <property type="evidence" value="ECO:0007669"/>
    <property type="project" value="UniProtKB-KW"/>
</dbReference>
<comment type="caution">
    <text evidence="19">The sequence shown here is derived from an EMBL/GenBank/DDBJ whole genome shotgun (WGS) entry which is preliminary data.</text>
</comment>
<keyword evidence="5" id="KW-0121">Carboxypeptidase</keyword>
<dbReference type="Pfam" id="PF00912">
    <property type="entry name" value="Transgly"/>
    <property type="match status" value="1"/>
</dbReference>
<dbReference type="GO" id="GO:0006508">
    <property type="term" value="P:proteolysis"/>
    <property type="evidence" value="ECO:0007669"/>
    <property type="project" value="UniProtKB-KW"/>
</dbReference>
<evidence type="ECO:0000256" key="6">
    <source>
        <dbReference type="ARBA" id="ARBA00022670"/>
    </source>
</evidence>
<dbReference type="GO" id="GO:0009002">
    <property type="term" value="F:serine-type D-Ala-D-Ala carboxypeptidase activity"/>
    <property type="evidence" value="ECO:0007669"/>
    <property type="project" value="UniProtKB-EC"/>
</dbReference>
<dbReference type="InterPro" id="IPR013783">
    <property type="entry name" value="Ig-like_fold"/>
</dbReference>
<keyword evidence="6" id="KW-0645">Protease</keyword>
<feature type="domain" description="Glycosyl transferase family 51" evidence="18">
    <location>
        <begin position="80"/>
        <end position="251"/>
    </location>
</feature>
<dbReference type="Pfam" id="PF00905">
    <property type="entry name" value="Transpeptidase"/>
    <property type="match status" value="1"/>
</dbReference>
<dbReference type="InterPro" id="IPR012338">
    <property type="entry name" value="Beta-lactam/transpept-like"/>
</dbReference>
<organism evidence="19 20">
    <name type="scientific">Candidatus Portnoybacteria bacterium RIFCSPHIGHO2_01_FULL_40_12b</name>
    <dbReference type="NCBI Taxonomy" id="1801994"/>
    <lineage>
        <taxon>Bacteria</taxon>
        <taxon>Candidatus Portnoyibacteriota</taxon>
    </lineage>
</organism>
<protein>
    <submittedName>
        <fullName evidence="19">Uncharacterized protein</fullName>
    </submittedName>
</protein>
<dbReference type="GO" id="GO:0030288">
    <property type="term" value="C:outer membrane-bounded periplasmic space"/>
    <property type="evidence" value="ECO:0007669"/>
    <property type="project" value="TreeGrafter"/>
</dbReference>
<dbReference type="InterPro" id="IPR001460">
    <property type="entry name" value="PCN-bd_Tpept"/>
</dbReference>
<evidence type="ECO:0000259" key="17">
    <source>
        <dbReference type="Pfam" id="PF00905"/>
    </source>
</evidence>
<dbReference type="GO" id="GO:0005886">
    <property type="term" value="C:plasma membrane"/>
    <property type="evidence" value="ECO:0007669"/>
    <property type="project" value="UniProtKB-SubCell"/>
</dbReference>
<proteinExistence type="inferred from homology"/>
<evidence type="ECO:0000256" key="14">
    <source>
        <dbReference type="ARBA" id="ARBA00023316"/>
    </source>
</evidence>
<dbReference type="AlphaFoldDB" id="A0A1G2FED4"/>
<dbReference type="GO" id="GO:0071555">
    <property type="term" value="P:cell wall organization"/>
    <property type="evidence" value="ECO:0007669"/>
    <property type="project" value="UniProtKB-KW"/>
</dbReference>
<dbReference type="InterPro" id="IPR023346">
    <property type="entry name" value="Lysozyme-like_dom_sf"/>
</dbReference>
<feature type="domain" description="Penicillin-binding protein transpeptidase" evidence="17">
    <location>
        <begin position="342"/>
        <end position="625"/>
    </location>
</feature>
<evidence type="ECO:0000256" key="15">
    <source>
        <dbReference type="ARBA" id="ARBA00034000"/>
    </source>
</evidence>
<evidence type="ECO:0000256" key="16">
    <source>
        <dbReference type="ARBA" id="ARBA00049902"/>
    </source>
</evidence>
<dbReference type="InterPro" id="IPR036950">
    <property type="entry name" value="PBP_transglycosylase"/>
</dbReference>
<evidence type="ECO:0000256" key="10">
    <source>
        <dbReference type="ARBA" id="ARBA00022960"/>
    </source>
</evidence>
<keyword evidence="14" id="KW-0961">Cell wall biogenesis/degradation</keyword>
<keyword evidence="10" id="KW-0133">Cell shape</keyword>
<keyword evidence="8" id="KW-0808">Transferase</keyword>
<name>A0A1G2FED4_9BACT</name>
<reference evidence="19 20" key="1">
    <citation type="journal article" date="2016" name="Nat. Commun.">
        <title>Thousands of microbial genomes shed light on interconnected biogeochemical processes in an aquifer system.</title>
        <authorList>
            <person name="Anantharaman K."/>
            <person name="Brown C.T."/>
            <person name="Hug L.A."/>
            <person name="Sharon I."/>
            <person name="Castelle C.J."/>
            <person name="Probst A.J."/>
            <person name="Thomas B.C."/>
            <person name="Singh A."/>
            <person name="Wilkins M.J."/>
            <person name="Karaoz U."/>
            <person name="Brodie E.L."/>
            <person name="Williams K.H."/>
            <person name="Hubbard S.S."/>
            <person name="Banfield J.F."/>
        </authorList>
    </citation>
    <scope>NUCLEOTIDE SEQUENCE [LARGE SCALE GENOMIC DNA]</scope>
</reference>
<evidence type="ECO:0000256" key="12">
    <source>
        <dbReference type="ARBA" id="ARBA00023136"/>
    </source>
</evidence>
<evidence type="ECO:0000256" key="9">
    <source>
        <dbReference type="ARBA" id="ARBA00022801"/>
    </source>
</evidence>
<sequence>MVGRIYYRKFKKSRRTGRKREAIKAVFKLAGFCLFLLFFSGLAVFAYFAKDLPDPEKINERQVVESTKIFDRTGQVLLYDVHAEEKRTIIPFEEIPQYAKDATVVIEDDNFYHHFGLDWKGIIRAALANLKGQKFAQGGSTITQQFIKNAVLTPEKTFARKIREAILSFELERKYSKDEILSFYLNQVPYGSNAYGIESAAQTFFDKSAKDLSLAQAALLAALPKAPTYYSPYGSHLEELKGRQEYILERMIKFGYINEEQKEETKKEELKFTLQRQAVKAPHFVMYIKEYLEEKYGQDYMERGGLKVLTTLDWDLQKVAEEVITQRADYNKKTHRANNAALTAVDPKTGQVLAMVGSVDYFNIENQGNFNVAISPHRQPGSSFKPFVYAAAFKKGFTPETILFDLETSFGQYGAAGQEQEYRPKNYDGKFRGPLTMKQALAQSLNVPSVKTLYLAGVNESINLAQDMGITTLKDRKRYGLSLVLGGGEIKLLDETAAFGVFAAEGIKRPMSSILKIEDAKGNVLEEFQNKSLRVLDEQVARQINNILSDEEARASMFGSHSKLYLADRPAAVKTGTTQEYRDGWTVGYTPSLAAGVWVGNNDSSPMRQGDGSYVAAPIWNEFMKRAYQTKNKEQEIMNVNEFILPEKIEEFTPPKPAPTDKSVLNGELAFKKKVKIDKISGKLATDLTPPDLIEEKIYQEVHSILYYVDKNNPAGPYPENPADDPQFLNWEIPVLGWAKNSYCPICLVFNQKPPTEYDNIHTEENRPEIKIISPRNDELITQSILTIEAEAEAPLGVKQLDFFFNDQLVGADTTKPYLITFNFLSYLNASTTEQTIKVRAYDKALNRAEDEMIIEIYQ</sequence>
<keyword evidence="11" id="KW-0573">Peptidoglycan synthesis</keyword>
<dbReference type="Pfam" id="PF17957">
    <property type="entry name" value="Big_7"/>
    <property type="match status" value="1"/>
</dbReference>
<dbReference type="SUPFAM" id="SSF56601">
    <property type="entry name" value="beta-lactamase/transpeptidase-like"/>
    <property type="match status" value="1"/>
</dbReference>
<evidence type="ECO:0000256" key="8">
    <source>
        <dbReference type="ARBA" id="ARBA00022679"/>
    </source>
</evidence>
<dbReference type="PANTHER" id="PTHR32282:SF11">
    <property type="entry name" value="PENICILLIN-BINDING PROTEIN 1B"/>
    <property type="match status" value="1"/>
</dbReference>
<dbReference type="GO" id="GO:0008658">
    <property type="term" value="F:penicillin binding"/>
    <property type="evidence" value="ECO:0007669"/>
    <property type="project" value="InterPro"/>
</dbReference>
<evidence type="ECO:0000256" key="11">
    <source>
        <dbReference type="ARBA" id="ARBA00022984"/>
    </source>
</evidence>
<evidence type="ECO:0000313" key="20">
    <source>
        <dbReference type="Proteomes" id="UP000176974"/>
    </source>
</evidence>
<dbReference type="GO" id="GO:0008955">
    <property type="term" value="F:peptidoglycan glycosyltransferase activity"/>
    <property type="evidence" value="ECO:0007669"/>
    <property type="project" value="UniProtKB-EC"/>
</dbReference>
<comment type="catalytic activity">
    <reaction evidence="16">
        <text>[GlcNAc-(1-&gt;4)-Mur2Ac(oyl-L-Ala-gamma-D-Glu-L-Lys-D-Ala-D-Ala)](n)-di-trans,octa-cis-undecaprenyl diphosphate + beta-D-GlcNAc-(1-&gt;4)-Mur2Ac(oyl-L-Ala-gamma-D-Glu-L-Lys-D-Ala-D-Ala)-di-trans,octa-cis-undecaprenyl diphosphate = [GlcNAc-(1-&gt;4)-Mur2Ac(oyl-L-Ala-gamma-D-Glu-L-Lys-D-Ala-D-Ala)](n+1)-di-trans,octa-cis-undecaprenyl diphosphate + di-trans,octa-cis-undecaprenyl diphosphate + H(+)</text>
        <dbReference type="Rhea" id="RHEA:23708"/>
        <dbReference type="Rhea" id="RHEA-COMP:9602"/>
        <dbReference type="Rhea" id="RHEA-COMP:9603"/>
        <dbReference type="ChEBI" id="CHEBI:15378"/>
        <dbReference type="ChEBI" id="CHEBI:58405"/>
        <dbReference type="ChEBI" id="CHEBI:60033"/>
        <dbReference type="ChEBI" id="CHEBI:78435"/>
        <dbReference type="EC" id="2.4.99.28"/>
    </reaction>
</comment>
<evidence type="ECO:0000313" key="19">
    <source>
        <dbReference type="EMBL" id="OGZ36010.1"/>
    </source>
</evidence>
<keyword evidence="13" id="KW-0511">Multifunctional enzyme</keyword>
<gene>
    <name evidence="19" type="ORF">A2815_00090</name>
</gene>
<dbReference type="InterPro" id="IPR001264">
    <property type="entry name" value="Glyco_trans_51"/>
</dbReference>
<keyword evidence="12" id="KW-0472">Membrane</keyword>
<dbReference type="FunFam" id="1.10.3810.10:FF:000001">
    <property type="entry name" value="Penicillin-binding protein 1A"/>
    <property type="match status" value="1"/>
</dbReference>
<evidence type="ECO:0000256" key="4">
    <source>
        <dbReference type="ARBA" id="ARBA00022475"/>
    </source>
</evidence>
<comment type="similarity">
    <text evidence="3">In the N-terminal section; belongs to the glycosyltransferase 51 family.</text>
</comment>
<accession>A0A1G2FED4</accession>
<dbReference type="SUPFAM" id="SSF53955">
    <property type="entry name" value="Lysozyme-like"/>
    <property type="match status" value="1"/>
</dbReference>
<dbReference type="Gene3D" id="1.10.3810.10">
    <property type="entry name" value="Biosynthetic peptidoglycan transglycosylase-like"/>
    <property type="match status" value="1"/>
</dbReference>
<comment type="similarity">
    <text evidence="2">In the C-terminal section; belongs to the transpeptidase family.</text>
</comment>
<evidence type="ECO:0000256" key="5">
    <source>
        <dbReference type="ARBA" id="ARBA00022645"/>
    </source>
</evidence>
<evidence type="ECO:0000256" key="7">
    <source>
        <dbReference type="ARBA" id="ARBA00022676"/>
    </source>
</evidence>
<keyword evidence="9" id="KW-0378">Hydrolase</keyword>